<evidence type="ECO:0000313" key="2">
    <source>
        <dbReference type="Proteomes" id="UP000275394"/>
    </source>
</evidence>
<dbReference type="Pfam" id="PF04364">
    <property type="entry name" value="DNA_pol3_chi"/>
    <property type="match status" value="1"/>
</dbReference>
<evidence type="ECO:0000313" key="1">
    <source>
        <dbReference type="EMBL" id="ROS05253.1"/>
    </source>
</evidence>
<comment type="caution">
    <text evidence="1">The sequence shown here is derived from an EMBL/GenBank/DDBJ whole genome shotgun (WGS) entry which is preliminary data.</text>
</comment>
<protein>
    <submittedName>
        <fullName evidence="1">DNA polymerase III chi subunit</fullName>
    </submittedName>
</protein>
<dbReference type="GO" id="GO:0032298">
    <property type="term" value="P:positive regulation of DNA-templated DNA replication initiation"/>
    <property type="evidence" value="ECO:0007669"/>
    <property type="project" value="TreeGrafter"/>
</dbReference>
<dbReference type="SUPFAM" id="SSF102400">
    <property type="entry name" value="DNA polymerase III chi subunit"/>
    <property type="match status" value="1"/>
</dbReference>
<reference evidence="1 2" key="1">
    <citation type="submission" date="2018-11" db="EMBL/GenBank/DDBJ databases">
        <title>Genomic Encyclopedia of Type Strains, Phase IV (KMG-IV): sequencing the most valuable type-strain genomes for metagenomic binning, comparative biology and taxonomic classification.</title>
        <authorList>
            <person name="Goeker M."/>
        </authorList>
    </citation>
    <scope>NUCLEOTIDE SEQUENCE [LARGE SCALE GENOMIC DNA]</scope>
    <source>
        <strain evidence="1 2">DSM 100316</strain>
    </source>
</reference>
<dbReference type="RefSeq" id="WP_123711177.1">
    <property type="nucleotide sequence ID" value="NZ_RKHR01000003.1"/>
</dbReference>
<sequence>MPKALFYLMASTDDLQRLKYACTLAEKSYRKDKSVFIHTSTEAESREIDKLLWTVRDNSFIPHQLDPATAAEANSPIIISHREIKGCNCQVLINLSTPLNSHDNIEWILEVVHQRDDIKQLSRSNWRHYQQQGIALSSKHC</sequence>
<keyword evidence="2" id="KW-1185">Reference proteome</keyword>
<proteinExistence type="predicted"/>
<dbReference type="Gene3D" id="3.40.50.10110">
    <property type="entry name" value="DNA polymerase III subunit chi"/>
    <property type="match status" value="1"/>
</dbReference>
<name>A0A3N2DZG1_9GAMM</name>
<dbReference type="PANTHER" id="PTHR38767:SF1">
    <property type="entry name" value="DNA POLYMERASE III SUBUNIT CHI"/>
    <property type="match status" value="1"/>
</dbReference>
<dbReference type="PANTHER" id="PTHR38767">
    <property type="entry name" value="DNA POLYMERASE III SUBUNIT CHI"/>
    <property type="match status" value="1"/>
</dbReference>
<gene>
    <name evidence="1" type="ORF">EDC56_0783</name>
</gene>
<organism evidence="1 2">
    <name type="scientific">Sinobacterium caligoides</name>
    <dbReference type="NCBI Taxonomy" id="933926"/>
    <lineage>
        <taxon>Bacteria</taxon>
        <taxon>Pseudomonadati</taxon>
        <taxon>Pseudomonadota</taxon>
        <taxon>Gammaproteobacteria</taxon>
        <taxon>Cellvibrionales</taxon>
        <taxon>Spongiibacteraceae</taxon>
        <taxon>Sinobacterium</taxon>
    </lineage>
</organism>
<dbReference type="GO" id="GO:0006260">
    <property type="term" value="P:DNA replication"/>
    <property type="evidence" value="ECO:0007669"/>
    <property type="project" value="InterPro"/>
</dbReference>
<dbReference type="GO" id="GO:0003677">
    <property type="term" value="F:DNA binding"/>
    <property type="evidence" value="ECO:0007669"/>
    <property type="project" value="InterPro"/>
</dbReference>
<dbReference type="Proteomes" id="UP000275394">
    <property type="component" value="Unassembled WGS sequence"/>
</dbReference>
<dbReference type="InterPro" id="IPR036768">
    <property type="entry name" value="PolIII_chi_sf"/>
</dbReference>
<dbReference type="OrthoDB" id="5297568at2"/>
<accession>A0A3N2DZG1</accession>
<dbReference type="InterPro" id="IPR007459">
    <property type="entry name" value="DNA_pol3_chi"/>
</dbReference>
<dbReference type="EMBL" id="RKHR01000003">
    <property type="protein sequence ID" value="ROS05253.1"/>
    <property type="molecule type" value="Genomic_DNA"/>
</dbReference>
<dbReference type="GO" id="GO:0003887">
    <property type="term" value="F:DNA-directed DNA polymerase activity"/>
    <property type="evidence" value="ECO:0007669"/>
    <property type="project" value="InterPro"/>
</dbReference>
<dbReference type="AlphaFoldDB" id="A0A3N2DZG1"/>